<reference evidence="1 2" key="1">
    <citation type="submission" date="2016-01" db="EMBL/GenBank/DDBJ databases">
        <title>Whole genome sequencing of Bhargavaea cecembensis T14.</title>
        <authorList>
            <person name="Hong K.W."/>
        </authorList>
    </citation>
    <scope>NUCLEOTIDE SEQUENCE [LARGE SCALE GENOMIC DNA]</scope>
    <source>
        <strain evidence="1 2">T14</strain>
    </source>
</reference>
<evidence type="ECO:0000313" key="1">
    <source>
        <dbReference type="EMBL" id="KZE37246.1"/>
    </source>
</evidence>
<organism evidence="1 2">
    <name type="scientific">Bhargavaea cecembensis</name>
    <dbReference type="NCBI Taxonomy" id="394098"/>
    <lineage>
        <taxon>Bacteria</taxon>
        <taxon>Bacillati</taxon>
        <taxon>Bacillota</taxon>
        <taxon>Bacilli</taxon>
        <taxon>Bacillales</taxon>
        <taxon>Caryophanaceae</taxon>
        <taxon>Bhargavaea</taxon>
    </lineage>
</organism>
<dbReference type="Gene3D" id="3.30.310.100">
    <property type="entry name" value="YugN-like"/>
    <property type="match status" value="1"/>
</dbReference>
<dbReference type="EMBL" id="LQNT01000011">
    <property type="protein sequence ID" value="KZE37246.1"/>
    <property type="molecule type" value="Genomic_DNA"/>
</dbReference>
<evidence type="ECO:0000313" key="2">
    <source>
        <dbReference type="Proteomes" id="UP000076490"/>
    </source>
</evidence>
<evidence type="ECO:0008006" key="3">
    <source>
        <dbReference type="Google" id="ProtNLM"/>
    </source>
</evidence>
<protein>
    <recommendedName>
        <fullName evidence="3">YugN-like family protein</fullName>
    </recommendedName>
</protein>
<dbReference type="RefSeq" id="WP_063182307.1">
    <property type="nucleotide sequence ID" value="NZ_LQNT01000011.1"/>
</dbReference>
<proteinExistence type="predicted"/>
<gene>
    <name evidence="1" type="ORF">AV656_11790</name>
</gene>
<name>A0A163EV09_9BACL</name>
<dbReference type="InterPro" id="IPR014967">
    <property type="entry name" value="Uncharacterised_YugN-like"/>
</dbReference>
<dbReference type="Pfam" id="PF08868">
    <property type="entry name" value="YugN"/>
    <property type="match status" value="1"/>
</dbReference>
<comment type="caution">
    <text evidence="1">The sequence shown here is derived from an EMBL/GenBank/DDBJ whole genome shotgun (WGS) entry which is preliminary data.</text>
</comment>
<dbReference type="InterPro" id="IPR036491">
    <property type="entry name" value="YugN-like_sf"/>
</dbReference>
<accession>A0A163EV09</accession>
<dbReference type="SUPFAM" id="SSF160755">
    <property type="entry name" value="YugN-like"/>
    <property type="match status" value="1"/>
</dbReference>
<sequence>MLKLQTQLEGQMASYGIVSDCIRDLGYHMGGNWDYDHGCFDHILCQEGGETIYVRLPFVVVDGQLDHPFATIRFGTPYVIKHVVHIGLDHGGDSLLDATGFSQFQKPVDKDGNIINKNRWIHAGELAVEDLLDCMHSQGLLKTS</sequence>
<dbReference type="Proteomes" id="UP000076490">
    <property type="component" value="Unassembled WGS sequence"/>
</dbReference>
<dbReference type="OrthoDB" id="2988890at2"/>
<dbReference type="AlphaFoldDB" id="A0A163EV09"/>